<sequence>MNRLAERGARCSLSSIILEHKYPVLPPEYLFILELEQDEYFPFLAADEVPLLIRQAMQKGHTAAKQWGCEKSFSGMINLLLKEGLTVRFKEVHGEIPSIRAEYDRKQHRISIYRSSVSQIRQLFQDMNLSVPDKDLYLLHLVHEWFHHLEETKVGRTDYALPRATVKQKGPFALRKPLKRLREIAAHTFTQNALNLAWSPLLLDYLLLYRGKGWSMGQIRKTFKKDKERIRSMYDVEQTDNDSDD</sequence>
<name>A0A7W1XR17_9BACL</name>
<dbReference type="AlphaFoldDB" id="A0A7W1XR17"/>
<comment type="caution">
    <text evidence="1">The sequence shown here is derived from an EMBL/GenBank/DDBJ whole genome shotgun (WGS) entry which is preliminary data.</text>
</comment>
<gene>
    <name evidence="1" type="ORF">H2C83_05095</name>
</gene>
<evidence type="ECO:0000313" key="2">
    <source>
        <dbReference type="Proteomes" id="UP000538292"/>
    </source>
</evidence>
<reference evidence="1 2" key="1">
    <citation type="submission" date="2020-07" db="EMBL/GenBank/DDBJ databases">
        <title>Thermoactinomyces phylogeny.</title>
        <authorList>
            <person name="Dunlap C."/>
        </authorList>
    </citation>
    <scope>NUCLEOTIDE SEQUENCE [LARGE SCALE GENOMIC DNA]</scope>
    <source>
        <strain evidence="1 2">AMNI-1</strain>
    </source>
</reference>
<dbReference type="Proteomes" id="UP000538292">
    <property type="component" value="Unassembled WGS sequence"/>
</dbReference>
<accession>A0A7W1XR17</accession>
<keyword evidence="2" id="KW-1185">Reference proteome</keyword>
<proteinExistence type="predicted"/>
<protein>
    <submittedName>
        <fullName evidence="1">Uncharacterized protein</fullName>
    </submittedName>
</protein>
<evidence type="ECO:0000313" key="1">
    <source>
        <dbReference type="EMBL" id="MBA4601708.1"/>
    </source>
</evidence>
<organism evidence="1 2">
    <name type="scientific">Thermoactinomyces mirandus</name>
    <dbReference type="NCBI Taxonomy" id="2756294"/>
    <lineage>
        <taxon>Bacteria</taxon>
        <taxon>Bacillati</taxon>
        <taxon>Bacillota</taxon>
        <taxon>Bacilli</taxon>
        <taxon>Bacillales</taxon>
        <taxon>Thermoactinomycetaceae</taxon>
        <taxon>Thermoactinomyces</taxon>
    </lineage>
</organism>
<dbReference type="RefSeq" id="WP_181738454.1">
    <property type="nucleotide sequence ID" value="NZ_JACEOL010000014.1"/>
</dbReference>
<dbReference type="EMBL" id="JACEOL010000014">
    <property type="protein sequence ID" value="MBA4601708.1"/>
    <property type="molecule type" value="Genomic_DNA"/>
</dbReference>